<feature type="signal peptide" evidence="2">
    <location>
        <begin position="1"/>
        <end position="25"/>
    </location>
</feature>
<name>A0A6V8H1I1_TALPI</name>
<feature type="compositionally biased region" description="Low complexity" evidence="1">
    <location>
        <begin position="336"/>
        <end position="363"/>
    </location>
</feature>
<organism evidence="3 4">
    <name type="scientific">Talaromyces pinophilus</name>
    <name type="common">Penicillium pinophilum</name>
    <dbReference type="NCBI Taxonomy" id="128442"/>
    <lineage>
        <taxon>Eukaryota</taxon>
        <taxon>Fungi</taxon>
        <taxon>Dikarya</taxon>
        <taxon>Ascomycota</taxon>
        <taxon>Pezizomycotina</taxon>
        <taxon>Eurotiomycetes</taxon>
        <taxon>Eurotiomycetidae</taxon>
        <taxon>Eurotiales</taxon>
        <taxon>Trichocomaceae</taxon>
        <taxon>Talaromyces</taxon>
        <taxon>Talaromyces sect. Talaromyces</taxon>
    </lineage>
</organism>
<accession>A0A6V8H1I1</accession>
<dbReference type="Proteomes" id="UP000053095">
    <property type="component" value="Unassembled WGS sequence"/>
</dbReference>
<protein>
    <submittedName>
        <fullName evidence="3">Envelope glycoprotein</fullName>
    </submittedName>
</protein>
<dbReference type="Gene3D" id="2.60.120.260">
    <property type="entry name" value="Galactose-binding domain-like"/>
    <property type="match status" value="1"/>
</dbReference>
<keyword evidence="2" id="KW-0732">Signal</keyword>
<proteinExistence type="predicted"/>
<evidence type="ECO:0000313" key="3">
    <source>
        <dbReference type="EMBL" id="GAM35167.1"/>
    </source>
</evidence>
<sequence>MAIVSTLGSGLPLLALFAQIVPVMSTVTPVVSCSDTTVQFLGNPSFEDGTADNWTFTHVYPSYSVVEAGTSAAKAAAAEDGQWYLQTKGYSHAFDLSQTITGLKVGSTYTGSYYINVQLFGNLGGCWNYAYLDSAAAANQIYYEYLSIGTAYNNWQKHTFTFTATSSTHDVIYAMDCGSSYGGSEWYIGWDNFEVTGPTKVCTTSFSTAPTPTPTPTPRPSSLTVVSASSSSAVVPASPSAIISAASSAVVPAPSSSALCYYRDYSRVNYSVPCYCSSSNIDVRRKFGHRFSTGSGSGSGPTTGTGSGSGSSSGSSAASKSSSKAVNPAYSTGIATSSSPVRSGPSSTTSATTPTYTGASASQSSFFSGSLAVVAGVLAIVPLLM</sequence>
<keyword evidence="4" id="KW-1185">Reference proteome</keyword>
<feature type="compositionally biased region" description="Low complexity" evidence="1">
    <location>
        <begin position="312"/>
        <end position="324"/>
    </location>
</feature>
<dbReference type="EMBL" id="DF933813">
    <property type="protein sequence ID" value="GAM35167.1"/>
    <property type="molecule type" value="Genomic_DNA"/>
</dbReference>
<evidence type="ECO:0000256" key="1">
    <source>
        <dbReference type="SAM" id="MobiDB-lite"/>
    </source>
</evidence>
<dbReference type="AlphaFoldDB" id="A0A6V8H1I1"/>
<feature type="chain" id="PRO_5028271241" evidence="2">
    <location>
        <begin position="26"/>
        <end position="385"/>
    </location>
</feature>
<evidence type="ECO:0000313" key="4">
    <source>
        <dbReference type="Proteomes" id="UP000053095"/>
    </source>
</evidence>
<feature type="region of interest" description="Disordered" evidence="1">
    <location>
        <begin position="292"/>
        <end position="363"/>
    </location>
</feature>
<feature type="compositionally biased region" description="Gly residues" evidence="1">
    <location>
        <begin position="295"/>
        <end position="311"/>
    </location>
</feature>
<evidence type="ECO:0000256" key="2">
    <source>
        <dbReference type="SAM" id="SignalP"/>
    </source>
</evidence>
<gene>
    <name evidence="3" type="ORF">TCE0_017r03283</name>
</gene>
<comment type="caution">
    <text evidence="3">The sequence shown here is derived from an EMBL/GenBank/DDBJ whole genome shotgun (WGS) entry which is preliminary data.</text>
</comment>
<reference evidence="4" key="1">
    <citation type="journal article" date="2015" name="Genome Announc.">
        <title>Draft genome sequence of Talaromyces cellulolyticus strain Y-94, a source of lignocellulosic biomass-degrading enzymes.</title>
        <authorList>
            <person name="Fujii T."/>
            <person name="Koike H."/>
            <person name="Sawayama S."/>
            <person name="Yano S."/>
            <person name="Inoue H."/>
        </authorList>
    </citation>
    <scope>NUCLEOTIDE SEQUENCE [LARGE SCALE GENOMIC DNA]</scope>
    <source>
        <strain evidence="4">Y-94</strain>
    </source>
</reference>